<dbReference type="AlphaFoldDB" id="A0A238WIC1"/>
<gene>
    <name evidence="2" type="ORF">SAMN06265370_10613</name>
</gene>
<dbReference type="InterPro" id="IPR029062">
    <property type="entry name" value="Class_I_gatase-like"/>
</dbReference>
<evidence type="ECO:0000313" key="3">
    <source>
        <dbReference type="Proteomes" id="UP000198417"/>
    </source>
</evidence>
<dbReference type="SUPFAM" id="SSF52317">
    <property type="entry name" value="Class I glutamine amidotransferase-like"/>
    <property type="match status" value="1"/>
</dbReference>
<keyword evidence="3" id="KW-1185">Reference proteome</keyword>
<proteinExistence type="predicted"/>
<accession>A0A238WIC1</accession>
<dbReference type="OrthoDB" id="9781333at2"/>
<dbReference type="Pfam" id="PF07090">
    <property type="entry name" value="GATase1_like"/>
    <property type="match status" value="1"/>
</dbReference>
<dbReference type="RefSeq" id="WP_089270042.1">
    <property type="nucleotide sequence ID" value="NZ_FZNN01000006.1"/>
</dbReference>
<dbReference type="CDD" id="cd03143">
    <property type="entry name" value="A4_beta-galactosidase_middle_domain"/>
    <property type="match status" value="1"/>
</dbReference>
<dbReference type="PANTHER" id="PTHR37947:SF2">
    <property type="entry name" value="VON WILLEBRAND FACTOR TYPE A"/>
    <property type="match status" value="1"/>
</dbReference>
<dbReference type="InterPro" id="IPR010768">
    <property type="entry name" value="GATase1-like"/>
</dbReference>
<evidence type="ECO:0000313" key="2">
    <source>
        <dbReference type="EMBL" id="SNR46073.1"/>
    </source>
</evidence>
<dbReference type="Gene3D" id="3.40.50.880">
    <property type="match status" value="1"/>
</dbReference>
<dbReference type="Proteomes" id="UP000198417">
    <property type="component" value="Unassembled WGS sequence"/>
</dbReference>
<protein>
    <submittedName>
        <fullName evidence="2">Uncharacterized membrane protein</fullName>
    </submittedName>
</protein>
<reference evidence="2 3" key="1">
    <citation type="submission" date="2017-06" db="EMBL/GenBank/DDBJ databases">
        <authorList>
            <person name="Kim H.J."/>
            <person name="Triplett B.A."/>
        </authorList>
    </citation>
    <scope>NUCLEOTIDE SEQUENCE [LARGE SCALE GENOMIC DNA]</scope>
    <source>
        <strain evidence="2 3">DSM 29052</strain>
    </source>
</reference>
<dbReference type="PANTHER" id="PTHR37947">
    <property type="entry name" value="BLL2462 PROTEIN"/>
    <property type="match status" value="1"/>
</dbReference>
<name>A0A238WIC1_9RHOB</name>
<evidence type="ECO:0000259" key="1">
    <source>
        <dbReference type="Pfam" id="PF07090"/>
    </source>
</evidence>
<sequence length="256" mass="28139">MSDTPKKILLIGESWVSSSTHYKGFDAFGSTTFHSGAGPFLKAMEGTGFEVTHMQAHEAPEALPLELDALQKWDAIILSDIGASSLLLHPDVWLHSKPVPNRLTLLHDYVAQGGGLAMVGGYLTFQGIDGRGRWRNTPVERTLPVRCHPYDDRIEVPEGTRTILNAPDHPLLNAVPSDWPALLGLNEVTLADGATLIASAETAQGTHPLLATTTYEKGRTLAWMSDMSPHWLPTAFSDWPGYRQMWINYLTWLTAA</sequence>
<feature type="domain" description="Putative glutamine amidotransferase" evidence="1">
    <location>
        <begin position="7"/>
        <end position="254"/>
    </location>
</feature>
<dbReference type="EMBL" id="FZNN01000006">
    <property type="protein sequence ID" value="SNR46073.1"/>
    <property type="molecule type" value="Genomic_DNA"/>
</dbReference>
<organism evidence="2 3">
    <name type="scientific">Puniceibacterium sediminis</name>
    <dbReference type="NCBI Taxonomy" id="1608407"/>
    <lineage>
        <taxon>Bacteria</taxon>
        <taxon>Pseudomonadati</taxon>
        <taxon>Pseudomonadota</taxon>
        <taxon>Alphaproteobacteria</taxon>
        <taxon>Rhodobacterales</taxon>
        <taxon>Paracoccaceae</taxon>
        <taxon>Puniceibacterium</taxon>
    </lineage>
</organism>